<dbReference type="Bgee" id="WBGene00019340">
    <property type="expression patterns" value="Expressed in adult organism"/>
</dbReference>
<accession>O16629</accession>
<name>O16629_CAEEL</name>
<reference evidence="1 2" key="1">
    <citation type="journal article" date="1998" name="Science">
        <title>Genome sequence of the nematode C. elegans: a platform for investigating biology.</title>
        <authorList>
            <consortium name="The C. elegans sequencing consortium"/>
            <person name="Sulson J.E."/>
            <person name="Waterston R."/>
        </authorList>
    </citation>
    <scope>NUCLEOTIDE SEQUENCE [LARGE SCALE GENOMIC DNA]</scope>
    <source>
        <strain evidence="1 2">Bristol N2</strain>
    </source>
</reference>
<keyword evidence="2" id="KW-1185">Reference proteome</keyword>
<dbReference type="KEGG" id="cel:CELE_K02F6.6"/>
<dbReference type="AlphaFoldDB" id="O16629"/>
<evidence type="ECO:0000313" key="1">
    <source>
        <dbReference type="EMBL" id="CCD70879.1"/>
    </source>
</evidence>
<dbReference type="HOGENOM" id="CLU_2148083_0_0_1"/>
<dbReference type="CTD" id="186909"/>
<dbReference type="EMBL" id="BX284602">
    <property type="protein sequence ID" value="CCD70879.1"/>
    <property type="molecule type" value="Genomic_DNA"/>
</dbReference>
<dbReference type="RefSeq" id="NP_494290.2">
    <property type="nucleotide sequence ID" value="NM_061889.2"/>
</dbReference>
<organism evidence="1 2">
    <name type="scientific">Caenorhabditis elegans</name>
    <dbReference type="NCBI Taxonomy" id="6239"/>
    <lineage>
        <taxon>Eukaryota</taxon>
        <taxon>Metazoa</taxon>
        <taxon>Ecdysozoa</taxon>
        <taxon>Nematoda</taxon>
        <taxon>Chromadorea</taxon>
        <taxon>Rhabditida</taxon>
        <taxon>Rhabditina</taxon>
        <taxon>Rhabditomorpha</taxon>
        <taxon>Rhabditoidea</taxon>
        <taxon>Rhabditidae</taxon>
        <taxon>Peloderinae</taxon>
        <taxon>Caenorhabditis</taxon>
    </lineage>
</organism>
<evidence type="ECO:0000313" key="3">
    <source>
        <dbReference type="WormBase" id="K02F6.6"/>
    </source>
</evidence>
<dbReference type="Proteomes" id="UP000001940">
    <property type="component" value="Chromosome II"/>
</dbReference>
<dbReference type="GeneID" id="186909"/>
<gene>
    <name evidence="1" type="ORF">CELE_K02F6.6</name>
    <name evidence="1 3" type="ORF">K02F6.6</name>
</gene>
<dbReference type="eggNOG" id="KOG2716">
    <property type="taxonomic scope" value="Eukaryota"/>
</dbReference>
<dbReference type="UCSC" id="K02F6.6">
    <property type="organism name" value="c. elegans"/>
</dbReference>
<protein>
    <submittedName>
        <fullName evidence="1">DUF4296 domain-containing protein</fullName>
    </submittedName>
</protein>
<dbReference type="PaxDb" id="6239-K02F6.6"/>
<dbReference type="AGR" id="WB:WBGene00019340"/>
<evidence type="ECO:0000313" key="2">
    <source>
        <dbReference type="Proteomes" id="UP000001940"/>
    </source>
</evidence>
<dbReference type="InParanoid" id="O16629"/>
<sequence>MKSDRPRLLIEYGKILDLVEYQRLGFNVSDIMERYGNQLHIAFQKNSDPEECKSTLQFKTNIRAISQRYDSWQYSNANKQFTKFVDDSLAFIADYADNEDDSENDTQNADHN</sequence>
<proteinExistence type="predicted"/>
<dbReference type="WormBase" id="K02F6.6">
    <property type="protein sequence ID" value="CE44104"/>
    <property type="gene ID" value="WBGene00019340"/>
</dbReference>